<keyword evidence="2" id="KW-0732">Signal</keyword>
<comment type="caution">
    <text evidence="3">The sequence shown here is derived from an EMBL/GenBank/DDBJ whole genome shotgun (WGS) entry which is preliminary data.</text>
</comment>
<feature type="chain" id="PRO_5041394595" evidence="2">
    <location>
        <begin position="25"/>
        <end position="137"/>
    </location>
</feature>
<dbReference type="AlphaFoldDB" id="A0AA37JKJ5"/>
<accession>A0AA37JKJ5</accession>
<dbReference type="Proteomes" id="UP001055091">
    <property type="component" value="Unassembled WGS sequence"/>
</dbReference>
<dbReference type="EMBL" id="BQNJ01000001">
    <property type="protein sequence ID" value="GKH00913.1"/>
    <property type="molecule type" value="Genomic_DNA"/>
</dbReference>
<reference evidence="3" key="1">
    <citation type="submission" date="2022-01" db="EMBL/GenBank/DDBJ databases">
        <title>Novel bile acid biosynthetic pathways are enriched in the microbiome of centenarians.</title>
        <authorList>
            <person name="Sato Y."/>
            <person name="Atarashi K."/>
            <person name="Plichta R.D."/>
            <person name="Arai Y."/>
            <person name="Sasajima S."/>
            <person name="Kearney M.S."/>
            <person name="Suda W."/>
            <person name="Takeshita K."/>
            <person name="Sasaki T."/>
            <person name="Okamoto S."/>
            <person name="Skelly N.A."/>
            <person name="Okamura Y."/>
            <person name="Vlamakis H."/>
            <person name="Li Y."/>
            <person name="Tanoue T."/>
            <person name="Takei H."/>
            <person name="Nittono H."/>
            <person name="Narushima S."/>
            <person name="Irie J."/>
            <person name="Itoh H."/>
            <person name="Moriya K."/>
            <person name="Sugiura Y."/>
            <person name="Suematsu M."/>
            <person name="Moritoki N."/>
            <person name="Shibata S."/>
            <person name="Littman R.D."/>
            <person name="Fischbach A.M."/>
            <person name="Uwamino Y."/>
            <person name="Inoue T."/>
            <person name="Honda A."/>
            <person name="Hattori M."/>
            <person name="Murai T."/>
            <person name="Xavier J.R."/>
            <person name="Hirose N."/>
            <person name="Honda K."/>
        </authorList>
    </citation>
    <scope>NUCLEOTIDE SEQUENCE</scope>
    <source>
        <strain evidence="3">CE91-St55</strain>
    </source>
</reference>
<dbReference type="PROSITE" id="PS51257">
    <property type="entry name" value="PROKAR_LIPOPROTEIN"/>
    <property type="match status" value="1"/>
</dbReference>
<evidence type="ECO:0000256" key="2">
    <source>
        <dbReference type="SAM" id="SignalP"/>
    </source>
</evidence>
<organism evidence="3 4">
    <name type="scientific">Hungatella hathewayi</name>
    <dbReference type="NCBI Taxonomy" id="154046"/>
    <lineage>
        <taxon>Bacteria</taxon>
        <taxon>Bacillati</taxon>
        <taxon>Bacillota</taxon>
        <taxon>Clostridia</taxon>
        <taxon>Lachnospirales</taxon>
        <taxon>Lachnospiraceae</taxon>
        <taxon>Hungatella</taxon>
    </lineage>
</organism>
<dbReference type="RefSeq" id="WP_243138699.1">
    <property type="nucleotide sequence ID" value="NZ_BQNJ01000001.1"/>
</dbReference>
<evidence type="ECO:0000313" key="4">
    <source>
        <dbReference type="Proteomes" id="UP001055091"/>
    </source>
</evidence>
<sequence>MKKVLSIGLSICMAAALFGCSAGAGKDTASQTTVSAETDTKEDRTEETRAEKTESEDTTAAAKESSIDGYVYDGEPIEIHLGDINSQFPLNLAYNLGYLQEEFEGSNVTFTMDYFQNGPAISEAFASGDLDFAEFGE</sequence>
<protein>
    <submittedName>
        <fullName evidence="3">Uncharacterized protein</fullName>
    </submittedName>
</protein>
<name>A0AA37JKJ5_9FIRM</name>
<evidence type="ECO:0000313" key="3">
    <source>
        <dbReference type="EMBL" id="GKH00913.1"/>
    </source>
</evidence>
<gene>
    <name evidence="3" type="ORF">CE91St55_28940</name>
</gene>
<proteinExistence type="predicted"/>
<evidence type="ECO:0000256" key="1">
    <source>
        <dbReference type="SAM" id="MobiDB-lite"/>
    </source>
</evidence>
<feature type="compositionally biased region" description="Basic and acidic residues" evidence="1">
    <location>
        <begin position="38"/>
        <end position="55"/>
    </location>
</feature>
<feature type="region of interest" description="Disordered" evidence="1">
    <location>
        <begin position="24"/>
        <end position="65"/>
    </location>
</feature>
<dbReference type="Gene3D" id="3.40.190.10">
    <property type="entry name" value="Periplasmic binding protein-like II"/>
    <property type="match status" value="1"/>
</dbReference>
<feature type="signal peptide" evidence="2">
    <location>
        <begin position="1"/>
        <end position="24"/>
    </location>
</feature>